<evidence type="ECO:0000256" key="1">
    <source>
        <dbReference type="SAM" id="MobiDB-lite"/>
    </source>
</evidence>
<protein>
    <submittedName>
        <fullName evidence="2">Uncharacterized protein</fullName>
    </submittedName>
</protein>
<dbReference type="EMBL" id="JACXVP010000007">
    <property type="protein sequence ID" value="KAG5594944.1"/>
    <property type="molecule type" value="Genomic_DNA"/>
</dbReference>
<dbReference type="OrthoDB" id="1696305at2759"/>
<dbReference type="AlphaFoldDB" id="A0A9J5Y5R0"/>
<feature type="region of interest" description="Disordered" evidence="1">
    <location>
        <begin position="1"/>
        <end position="104"/>
    </location>
</feature>
<gene>
    <name evidence="2" type="ORF">H5410_036176</name>
</gene>
<sequence length="225" mass="25540">MSKKFEHTPRKSPRLIEASFTVEIEAPNPTRKSVTPQRKKQIPEKEKRKEGKKIASPPSQNGQKRKGKMVEPPSDSYFVSEKKKSTNVDMGQSSKPSKRRATMKDNSDIKCTQIGYQLDTTLTCFSFRNYSIPLKIQSLPVSRDGNFEESISDVVCPGCGVKMQDSDQNQPGYFIKPCVKSPNYKTPINKNPVVDELEISFSLKRGLLNEDVEHENQDMNVRVVR</sequence>
<accession>A0A9J5Y5R0</accession>
<reference evidence="2 3" key="1">
    <citation type="submission" date="2020-09" db="EMBL/GenBank/DDBJ databases">
        <title>De no assembly of potato wild relative species, Solanum commersonii.</title>
        <authorList>
            <person name="Cho K."/>
        </authorList>
    </citation>
    <scope>NUCLEOTIDE SEQUENCE [LARGE SCALE GENOMIC DNA]</scope>
    <source>
        <strain evidence="2">LZ3.2</strain>
        <tissue evidence="2">Leaf</tissue>
    </source>
</reference>
<organism evidence="2 3">
    <name type="scientific">Solanum commersonii</name>
    <name type="common">Commerson's wild potato</name>
    <name type="synonym">Commerson's nightshade</name>
    <dbReference type="NCBI Taxonomy" id="4109"/>
    <lineage>
        <taxon>Eukaryota</taxon>
        <taxon>Viridiplantae</taxon>
        <taxon>Streptophyta</taxon>
        <taxon>Embryophyta</taxon>
        <taxon>Tracheophyta</taxon>
        <taxon>Spermatophyta</taxon>
        <taxon>Magnoliopsida</taxon>
        <taxon>eudicotyledons</taxon>
        <taxon>Gunneridae</taxon>
        <taxon>Pentapetalae</taxon>
        <taxon>asterids</taxon>
        <taxon>lamiids</taxon>
        <taxon>Solanales</taxon>
        <taxon>Solanaceae</taxon>
        <taxon>Solanoideae</taxon>
        <taxon>Solaneae</taxon>
        <taxon>Solanum</taxon>
    </lineage>
</organism>
<evidence type="ECO:0000313" key="3">
    <source>
        <dbReference type="Proteomes" id="UP000824120"/>
    </source>
</evidence>
<proteinExistence type="predicted"/>
<evidence type="ECO:0000313" key="2">
    <source>
        <dbReference type="EMBL" id="KAG5594944.1"/>
    </source>
</evidence>
<comment type="caution">
    <text evidence="2">The sequence shown here is derived from an EMBL/GenBank/DDBJ whole genome shotgun (WGS) entry which is preliminary data.</text>
</comment>
<feature type="compositionally biased region" description="Basic and acidic residues" evidence="1">
    <location>
        <begin position="41"/>
        <end position="53"/>
    </location>
</feature>
<name>A0A9J5Y5R0_SOLCO</name>
<keyword evidence="3" id="KW-1185">Reference proteome</keyword>
<dbReference type="Proteomes" id="UP000824120">
    <property type="component" value="Chromosome 7"/>
</dbReference>